<protein>
    <submittedName>
        <fullName evidence="1">Uncharacterized protein</fullName>
    </submittedName>
</protein>
<sequence length="393" mass="42675">MANLSAYVLSLTMRFAHLLICSVFIFFVLYAPQPLLSLFASEFNVPPALAGSLMSVTMLPLAIAPLVYGLFLAKQNPLIILRIAMFILGVSCILFTVAPSFELLLLVRFIQGLTLPAALTAMTSFIGIRYSADALQKNMTLYIGSTIAGGYFGRVLAALFSDVWHWQSFYYVISIVLIGLAISIKPTGFVVSNQSALTPLTYIKQLKDAAVLKLYGAVFCMFFCFAALLNYLPFILQNTFLITNTRDIGLVYSGYLIGALASIATPWLAKKVPSAWHLLAAIFIVYNLSIVLLISQQLSVFLIAFTLFCAAMFVIHSSAAPLVNKISKAPASVTNGGYVSFYYSGGALGSLLPGIVYQHSGQTAFMLCLLSVCFIGLVLVTLGYREGKNITRG</sequence>
<name>A0ACA8E0H9_9GAMM</name>
<evidence type="ECO:0000313" key="1">
    <source>
        <dbReference type="EMBL" id="ATC83664.1"/>
    </source>
</evidence>
<dbReference type="Proteomes" id="UP000217277">
    <property type="component" value="Chromosome I"/>
</dbReference>
<proteinExistence type="predicted"/>
<accession>A0ACA8E0H9</accession>
<gene>
    <name evidence="1" type="ORF">PAGA_a3549</name>
</gene>
<evidence type="ECO:0000313" key="2">
    <source>
        <dbReference type="Proteomes" id="UP000217277"/>
    </source>
</evidence>
<reference evidence="1" key="1">
    <citation type="submission" date="2015-03" db="EMBL/GenBank/DDBJ databases">
        <authorList>
            <person name="Xie B.-B."/>
            <person name="Rong J.-C."/>
            <person name="Qin Q.-L."/>
            <person name="Zhang Y.-Z."/>
        </authorList>
    </citation>
    <scope>NUCLEOTIDE SEQUENCE</scope>
    <source>
        <strain evidence="1">DSM 14585</strain>
    </source>
</reference>
<organism evidence="1 2">
    <name type="scientific">Pseudoalteromonas agarivorans DSM 14585</name>
    <dbReference type="NCBI Taxonomy" id="1312369"/>
    <lineage>
        <taxon>Bacteria</taxon>
        <taxon>Pseudomonadati</taxon>
        <taxon>Pseudomonadota</taxon>
        <taxon>Gammaproteobacteria</taxon>
        <taxon>Alteromonadales</taxon>
        <taxon>Pseudoalteromonadaceae</taxon>
        <taxon>Pseudoalteromonas</taxon>
    </lineage>
</organism>
<keyword evidence="2" id="KW-1185">Reference proteome</keyword>
<dbReference type="EMBL" id="CP011011">
    <property type="protein sequence ID" value="ATC83664.1"/>
    <property type="molecule type" value="Genomic_DNA"/>
</dbReference>